<dbReference type="InterPro" id="IPR036527">
    <property type="entry name" value="SCP2_sterol-bd_dom_sf"/>
</dbReference>
<name>A0A7Z0IKH4_9ACTN</name>
<dbReference type="Gene3D" id="3.30.1050.10">
    <property type="entry name" value="SCP2 sterol-binding domain"/>
    <property type="match status" value="1"/>
</dbReference>
<dbReference type="Pfam" id="PF02036">
    <property type="entry name" value="SCP2"/>
    <property type="match status" value="1"/>
</dbReference>
<dbReference type="RefSeq" id="WP_179444466.1">
    <property type="nucleotide sequence ID" value="NZ_JACBZS010000001.1"/>
</dbReference>
<dbReference type="AlphaFoldDB" id="A0A7Z0IKH4"/>
<dbReference type="Proteomes" id="UP000527616">
    <property type="component" value="Unassembled WGS sequence"/>
</dbReference>
<dbReference type="InterPro" id="IPR003033">
    <property type="entry name" value="SCP2_sterol-bd_dom"/>
</dbReference>
<proteinExistence type="predicted"/>
<evidence type="ECO:0000313" key="3">
    <source>
        <dbReference type="Proteomes" id="UP000527616"/>
    </source>
</evidence>
<organism evidence="2 3">
    <name type="scientific">Naumannella cuiyingiana</name>
    <dbReference type="NCBI Taxonomy" id="1347891"/>
    <lineage>
        <taxon>Bacteria</taxon>
        <taxon>Bacillati</taxon>
        <taxon>Actinomycetota</taxon>
        <taxon>Actinomycetes</taxon>
        <taxon>Propionibacteriales</taxon>
        <taxon>Propionibacteriaceae</taxon>
        <taxon>Naumannella</taxon>
    </lineage>
</organism>
<reference evidence="2 3" key="1">
    <citation type="submission" date="2020-07" db="EMBL/GenBank/DDBJ databases">
        <title>Sequencing the genomes of 1000 actinobacteria strains.</title>
        <authorList>
            <person name="Klenk H.-P."/>
        </authorList>
    </citation>
    <scope>NUCLEOTIDE SEQUENCE [LARGE SCALE GENOMIC DNA]</scope>
    <source>
        <strain evidence="2 3">DSM 103164</strain>
    </source>
</reference>
<gene>
    <name evidence="2" type="ORF">GGQ54_001078</name>
</gene>
<keyword evidence="3" id="KW-1185">Reference proteome</keyword>
<accession>A0A7Z0IKH4</accession>
<dbReference type="PANTHER" id="PTHR10094:SF25">
    <property type="entry name" value="SCP2 STEROL-BINDING DOMAIN-CONTAINING PROTEIN 1"/>
    <property type="match status" value="1"/>
</dbReference>
<dbReference type="PANTHER" id="PTHR10094">
    <property type="entry name" value="STEROL CARRIER PROTEIN 2 SCP-2 FAMILY PROTEIN"/>
    <property type="match status" value="1"/>
</dbReference>
<sequence>MGTRVQELFESLAGRLNREQAAQLERTIQWRITDEDPGLWAFKIDNGSGQLIPGGVDGPDATFVTDSQTWIGVAEGSLDPMRQFMSGKLKVEGDMMLALKVPKLFPVGVDHDD</sequence>
<feature type="domain" description="SCP2" evidence="1">
    <location>
        <begin position="16"/>
        <end position="105"/>
    </location>
</feature>
<dbReference type="EMBL" id="JACBZS010000001">
    <property type="protein sequence ID" value="NYI70518.1"/>
    <property type="molecule type" value="Genomic_DNA"/>
</dbReference>
<comment type="caution">
    <text evidence="2">The sequence shown here is derived from an EMBL/GenBank/DDBJ whole genome shotgun (WGS) entry which is preliminary data.</text>
</comment>
<evidence type="ECO:0000313" key="2">
    <source>
        <dbReference type="EMBL" id="NYI70518.1"/>
    </source>
</evidence>
<dbReference type="SUPFAM" id="SSF55718">
    <property type="entry name" value="SCP-like"/>
    <property type="match status" value="1"/>
</dbReference>
<protein>
    <submittedName>
        <fullName evidence="2">Putative sterol carrier protein</fullName>
    </submittedName>
</protein>
<dbReference type="GO" id="GO:0005829">
    <property type="term" value="C:cytosol"/>
    <property type="evidence" value="ECO:0007669"/>
    <property type="project" value="TreeGrafter"/>
</dbReference>
<evidence type="ECO:0000259" key="1">
    <source>
        <dbReference type="Pfam" id="PF02036"/>
    </source>
</evidence>